<gene>
    <name evidence="1" type="ORF">C8N25_1021</name>
</gene>
<protein>
    <submittedName>
        <fullName evidence="1">Uncharacterized protein</fullName>
    </submittedName>
</protein>
<organism evidence="1 2">
    <name type="scientific">Algoriphagus antarcticus</name>
    <dbReference type="NCBI Taxonomy" id="238540"/>
    <lineage>
        <taxon>Bacteria</taxon>
        <taxon>Pseudomonadati</taxon>
        <taxon>Bacteroidota</taxon>
        <taxon>Cytophagia</taxon>
        <taxon>Cytophagales</taxon>
        <taxon>Cyclobacteriaceae</taxon>
        <taxon>Algoriphagus</taxon>
    </lineage>
</organism>
<reference evidence="1 2" key="1">
    <citation type="submission" date="2018-08" db="EMBL/GenBank/DDBJ databases">
        <title>Genomic Encyclopedia of Archaeal and Bacterial Type Strains, Phase II (KMG-II): from individual species to whole genera.</title>
        <authorList>
            <person name="Goeker M."/>
        </authorList>
    </citation>
    <scope>NUCLEOTIDE SEQUENCE [LARGE SCALE GENOMIC DNA]</scope>
    <source>
        <strain evidence="1 2">DSM 15986</strain>
    </source>
</reference>
<dbReference type="AlphaFoldDB" id="A0A3E0E4D1"/>
<comment type="caution">
    <text evidence="1">The sequence shown here is derived from an EMBL/GenBank/DDBJ whole genome shotgun (WGS) entry which is preliminary data.</text>
</comment>
<keyword evidence="2" id="KW-1185">Reference proteome</keyword>
<evidence type="ECO:0000313" key="2">
    <source>
        <dbReference type="Proteomes" id="UP000256405"/>
    </source>
</evidence>
<name>A0A3E0E4D1_9BACT</name>
<dbReference type="Proteomes" id="UP000256405">
    <property type="component" value="Unassembled WGS sequence"/>
</dbReference>
<feature type="non-terminal residue" evidence="1">
    <location>
        <position position="1"/>
    </location>
</feature>
<sequence>TTYGYSRVSTLGKKEIKTISLGAEKFVILARKMNDYSPLI</sequence>
<accession>A0A3E0E4D1</accession>
<evidence type="ECO:0000313" key="1">
    <source>
        <dbReference type="EMBL" id="REG92603.1"/>
    </source>
</evidence>
<proteinExistence type="predicted"/>
<dbReference type="EMBL" id="QUNF01000002">
    <property type="protein sequence ID" value="REG92603.1"/>
    <property type="molecule type" value="Genomic_DNA"/>
</dbReference>